<evidence type="ECO:0000313" key="2">
    <source>
        <dbReference type="EMBL" id="VFK29230.1"/>
    </source>
</evidence>
<evidence type="ECO:0000313" key="1">
    <source>
        <dbReference type="EMBL" id="VFK12736.1"/>
    </source>
</evidence>
<proteinExistence type="predicted"/>
<name>A0A450XIT8_9GAMM</name>
<gene>
    <name evidence="1" type="ORF">BECKLPF1236A_GA0070988_100759</name>
    <name evidence="2" type="ORF">BECKLPF1236C_GA0070990_100829</name>
</gene>
<sequence>MFMIESSAPHWRLRMDDRLPCLILFISRSPSQMSQVSQNIDFALPIPSYALLDSRRSLARGFLDKSYTQQVRNGQNRANTRNQVYHYGDQYISPHAEIVNGDSKPMRGMP</sequence>
<organism evidence="2">
    <name type="scientific">Candidatus Kentrum sp. LPFa</name>
    <dbReference type="NCBI Taxonomy" id="2126335"/>
    <lineage>
        <taxon>Bacteria</taxon>
        <taxon>Pseudomonadati</taxon>
        <taxon>Pseudomonadota</taxon>
        <taxon>Gammaproteobacteria</taxon>
        <taxon>Candidatus Kentrum</taxon>
    </lineage>
</organism>
<reference evidence="2" key="1">
    <citation type="submission" date="2019-02" db="EMBL/GenBank/DDBJ databases">
        <authorList>
            <person name="Gruber-Vodicka R. H."/>
            <person name="Seah K. B. B."/>
        </authorList>
    </citation>
    <scope>NUCLEOTIDE SEQUENCE</scope>
    <source>
        <strain evidence="1">BECK_S312</strain>
        <strain evidence="2">BECK_S426</strain>
    </source>
</reference>
<protein>
    <submittedName>
        <fullName evidence="2">Uncharacterized protein</fullName>
    </submittedName>
</protein>
<dbReference type="EMBL" id="CAADFM010000075">
    <property type="protein sequence ID" value="VFK12736.1"/>
    <property type="molecule type" value="Genomic_DNA"/>
</dbReference>
<accession>A0A450XIT8</accession>
<dbReference type="AlphaFoldDB" id="A0A450XIT8"/>
<dbReference type="EMBL" id="CAADFP010000082">
    <property type="protein sequence ID" value="VFK29230.1"/>
    <property type="molecule type" value="Genomic_DNA"/>
</dbReference>